<sequence length="276" mass="30764">MTPSRPFAFDDKESLDNYCERMEWFQTRATEILPLDKGLTFELALAAPNDIGGVDARRSPIGRIQAMATYVLVKALQQGPQYQSQVCHLEMPGFDVVSENCVNLAEYTFPDDIVAYQVAAYQALGDLQGITVPYFYGVSVPWGEPGVQVLALEYIHGPRMTEVATVVDSEDSAPSELIKYRDYDTYLALLETGISTLLQAHARGIVHCDVRDANVLIDVAHNQVVFLDWTNDAPPHLAGIGCEHDPKLNMSIDIVQLARLFEYPSLHAKRIYDVDI</sequence>
<proteinExistence type="predicted"/>
<accession>D8PS92</accession>
<dbReference type="eggNOG" id="ENOG502R26T">
    <property type="taxonomic scope" value="Eukaryota"/>
</dbReference>
<evidence type="ECO:0000313" key="1">
    <source>
        <dbReference type="EMBL" id="EFJ02574.1"/>
    </source>
</evidence>
<dbReference type="Proteomes" id="UP000007431">
    <property type="component" value="Unassembled WGS sequence"/>
</dbReference>
<dbReference type="VEuPathDB" id="FungiDB:SCHCODRAFT_02490224"/>
<gene>
    <name evidence="1" type="ORF">SCHCODRAFT_104302</name>
</gene>
<dbReference type="InterPro" id="IPR011009">
    <property type="entry name" value="Kinase-like_dom_sf"/>
</dbReference>
<evidence type="ECO:0000313" key="2">
    <source>
        <dbReference type="Proteomes" id="UP000007431"/>
    </source>
</evidence>
<feature type="non-terminal residue" evidence="1">
    <location>
        <position position="276"/>
    </location>
</feature>
<name>D8PS92_SCHCM</name>
<dbReference type="InParanoid" id="D8PS92"/>
<organism evidence="2">
    <name type="scientific">Schizophyllum commune (strain H4-8 / FGSC 9210)</name>
    <name type="common">Split gill fungus</name>
    <dbReference type="NCBI Taxonomy" id="578458"/>
    <lineage>
        <taxon>Eukaryota</taxon>
        <taxon>Fungi</taxon>
        <taxon>Dikarya</taxon>
        <taxon>Basidiomycota</taxon>
        <taxon>Agaricomycotina</taxon>
        <taxon>Agaricomycetes</taxon>
        <taxon>Agaricomycetidae</taxon>
        <taxon>Agaricales</taxon>
        <taxon>Schizophyllaceae</taxon>
        <taxon>Schizophyllum</taxon>
    </lineage>
</organism>
<protein>
    <recommendedName>
        <fullName evidence="3">Non-specific serine/threonine protein kinase</fullName>
    </recommendedName>
</protein>
<dbReference type="SUPFAM" id="SSF56112">
    <property type="entry name" value="Protein kinase-like (PK-like)"/>
    <property type="match status" value="1"/>
</dbReference>
<reference evidence="1 2" key="1">
    <citation type="journal article" date="2010" name="Nat. Biotechnol.">
        <title>Genome sequence of the model mushroom Schizophyllum commune.</title>
        <authorList>
            <person name="Ohm R.A."/>
            <person name="de Jong J.F."/>
            <person name="Lugones L.G."/>
            <person name="Aerts A."/>
            <person name="Kothe E."/>
            <person name="Stajich J.E."/>
            <person name="de Vries R.P."/>
            <person name="Record E."/>
            <person name="Levasseur A."/>
            <person name="Baker S.E."/>
            <person name="Bartholomew K.A."/>
            <person name="Coutinho P.M."/>
            <person name="Erdmann S."/>
            <person name="Fowler T.J."/>
            <person name="Gathman A.C."/>
            <person name="Lombard V."/>
            <person name="Henrissat B."/>
            <person name="Knabe N."/>
            <person name="Kuees U."/>
            <person name="Lilly W.W."/>
            <person name="Lindquist E."/>
            <person name="Lucas S."/>
            <person name="Magnuson J.K."/>
            <person name="Piumi F."/>
            <person name="Raudaskoski M."/>
            <person name="Salamov A."/>
            <person name="Schmutz J."/>
            <person name="Schwarze F.W.M.R."/>
            <person name="vanKuyk P.A."/>
            <person name="Horton J.S."/>
            <person name="Grigoriev I.V."/>
            <person name="Woesten H.A.B."/>
        </authorList>
    </citation>
    <scope>NUCLEOTIDE SEQUENCE [LARGE SCALE GENOMIC DNA]</scope>
    <source>
        <strain evidence="2">H4-8 / FGSC 9210</strain>
    </source>
</reference>
<keyword evidence="2" id="KW-1185">Reference proteome</keyword>
<evidence type="ECO:0008006" key="3">
    <source>
        <dbReference type="Google" id="ProtNLM"/>
    </source>
</evidence>
<dbReference type="HOGENOM" id="CLU_1008867_0_0_1"/>
<dbReference type="AlphaFoldDB" id="D8PS92"/>
<dbReference type="EMBL" id="GL377302">
    <property type="protein sequence ID" value="EFJ02574.1"/>
    <property type="molecule type" value="Genomic_DNA"/>
</dbReference>
<dbReference type="OMA" id="EPENIMI"/>